<dbReference type="Gene3D" id="3.10.290.10">
    <property type="entry name" value="RNA-binding S4 domain"/>
    <property type="match status" value="1"/>
</dbReference>
<dbReference type="NCBIfam" id="TIGR00093">
    <property type="entry name" value="pseudouridine synthase"/>
    <property type="match status" value="1"/>
</dbReference>
<dbReference type="InterPro" id="IPR036986">
    <property type="entry name" value="S4_RNA-bd_sf"/>
</dbReference>
<evidence type="ECO:0000313" key="8">
    <source>
        <dbReference type="Proteomes" id="UP000001039"/>
    </source>
</evidence>
<dbReference type="SUPFAM" id="SSF55120">
    <property type="entry name" value="Pseudouridine synthase"/>
    <property type="match status" value="1"/>
</dbReference>
<dbReference type="Proteomes" id="UP000001039">
    <property type="component" value="Chromosome"/>
</dbReference>
<dbReference type="Gene3D" id="3.30.70.580">
    <property type="entry name" value="Pseudouridine synthase I, catalytic domain, N-terminal subdomain"/>
    <property type="match status" value="1"/>
</dbReference>
<dbReference type="InterPro" id="IPR006145">
    <property type="entry name" value="PsdUridine_synth_RsuA/RluA"/>
</dbReference>
<evidence type="ECO:0000256" key="3">
    <source>
        <dbReference type="ARBA" id="ARBA00023235"/>
    </source>
</evidence>
<dbReference type="CDD" id="cd00165">
    <property type="entry name" value="S4"/>
    <property type="match status" value="1"/>
</dbReference>
<evidence type="ECO:0000256" key="2">
    <source>
        <dbReference type="ARBA" id="ARBA00022884"/>
    </source>
</evidence>
<dbReference type="GO" id="GO:0005829">
    <property type="term" value="C:cytosol"/>
    <property type="evidence" value="ECO:0007669"/>
    <property type="project" value="UniProtKB-ARBA"/>
</dbReference>
<dbReference type="GO" id="GO:0003723">
    <property type="term" value="F:RNA binding"/>
    <property type="evidence" value="ECO:0007669"/>
    <property type="project" value="UniProtKB-KW"/>
</dbReference>
<dbReference type="InterPro" id="IPR000748">
    <property type="entry name" value="PsdUridine_synth_RsuA/RluB/E/F"/>
</dbReference>
<dbReference type="InterPro" id="IPR020103">
    <property type="entry name" value="PsdUridine_synth_cat_dom_sf"/>
</dbReference>
<dbReference type="InterPro" id="IPR042092">
    <property type="entry name" value="PsdUridine_s_RsuA/RluB/E/F_cat"/>
</dbReference>
<accession>A0A0H3BYY6</accession>
<evidence type="ECO:0000256" key="4">
    <source>
        <dbReference type="PROSITE-ProRule" id="PRU00182"/>
    </source>
</evidence>
<evidence type="ECO:0000313" key="7">
    <source>
        <dbReference type="EMBL" id="ACI61406.1"/>
    </source>
</evidence>
<dbReference type="EC" id="5.4.99.-" evidence="5"/>
<dbReference type="PROSITE" id="PS50889">
    <property type="entry name" value="S4"/>
    <property type="match status" value="1"/>
</dbReference>
<dbReference type="Gene3D" id="3.30.70.1560">
    <property type="entry name" value="Alpha-L RNA-binding motif"/>
    <property type="match status" value="1"/>
</dbReference>
<dbReference type="PANTHER" id="PTHR47683:SF4">
    <property type="entry name" value="PSEUDOURIDINE SYNTHASE"/>
    <property type="match status" value="1"/>
</dbReference>
<comment type="similarity">
    <text evidence="1 5">Belongs to the pseudouridine synthase RsuA family.</text>
</comment>
<evidence type="ECO:0000256" key="1">
    <source>
        <dbReference type="ARBA" id="ARBA00008348"/>
    </source>
</evidence>
<dbReference type="SUPFAM" id="SSF55174">
    <property type="entry name" value="Alpha-L RNA-binding motif"/>
    <property type="match status" value="1"/>
</dbReference>
<dbReference type="InterPro" id="IPR002942">
    <property type="entry name" value="S4_RNA-bd"/>
</dbReference>
<reference evidence="7 8" key="1">
    <citation type="journal article" date="2008" name="J. Bacteriol.">
        <title>Genome sequence of a nephritogenic and highly transformable M49 strain of Streptococcus pyogenes.</title>
        <authorList>
            <person name="McShan W.M."/>
            <person name="Ferretti J.J."/>
            <person name="Karasawa T."/>
            <person name="Suvorov A.N."/>
            <person name="Lin S."/>
            <person name="Qin B."/>
            <person name="Jia H."/>
            <person name="Kenton S."/>
            <person name="Najar F."/>
            <person name="Wu H."/>
            <person name="Scott J."/>
            <person name="Roe B.A."/>
            <person name="Savic D.J."/>
        </authorList>
    </citation>
    <scope>NUCLEOTIDE SEQUENCE [LARGE SCALE GENOMIC DNA]</scope>
    <source>
        <strain evidence="7 8">NZ131</strain>
    </source>
</reference>
<dbReference type="InterPro" id="IPR018496">
    <property type="entry name" value="PsdUridine_synth_RsuA/RluB_CS"/>
</dbReference>
<proteinExistence type="inferred from homology"/>
<name>A0A0H3BYY6_STRPZ</name>
<feature type="domain" description="RNA-binding S4" evidence="6">
    <location>
        <begin position="1"/>
        <end position="88"/>
    </location>
</feature>
<dbReference type="AlphaFoldDB" id="A0A0H3BYY6"/>
<keyword evidence="2 4" id="KW-0694">RNA-binding</keyword>
<evidence type="ECO:0000256" key="5">
    <source>
        <dbReference type="RuleBase" id="RU003887"/>
    </source>
</evidence>
<dbReference type="GO" id="GO:0120159">
    <property type="term" value="F:rRNA pseudouridine synthase activity"/>
    <property type="evidence" value="ECO:0007669"/>
    <property type="project" value="UniProtKB-ARBA"/>
</dbReference>
<keyword evidence="3 5" id="KW-0413">Isomerase</keyword>
<dbReference type="FunFam" id="3.30.70.1560:FF:000001">
    <property type="entry name" value="Pseudouridine synthase"/>
    <property type="match status" value="1"/>
</dbReference>
<dbReference type="PANTHER" id="PTHR47683">
    <property type="entry name" value="PSEUDOURIDINE SYNTHASE FAMILY PROTEIN-RELATED"/>
    <property type="match status" value="1"/>
</dbReference>
<dbReference type="Pfam" id="PF00849">
    <property type="entry name" value="PseudoU_synth_2"/>
    <property type="match status" value="1"/>
</dbReference>
<dbReference type="HOGENOM" id="CLU_024979_1_2_9"/>
<sequence length="238" mass="26431">MRLDKLLEGTKVGSRSQVKKLIKAQGVWVDHMLARNGRQNVDPGLQLIEVTGQRVTHPKHSYIILNKPSGVVSAKKDTNYLTVIDQLAEEDKSPDLYPVGRLDRDTEGLVLLTDNGPLGFRMLHPSHHVSKTYLVTVNGLLAEDASDFFAAGICFPTGEQCQPAQLTILKADTDQSQASLTISEGKFHQVKKMFLTYGLKVTSLKRTHFAGLELGHLASGEYRYLTASERQLIKTYLD</sequence>
<dbReference type="PROSITE" id="PS01149">
    <property type="entry name" value="PSI_RSU"/>
    <property type="match status" value="1"/>
</dbReference>
<gene>
    <name evidence="7" type="ordered locus">Spy49_1114c</name>
</gene>
<dbReference type="KEGG" id="soz:Spy49_1114c"/>
<dbReference type="CDD" id="cd02553">
    <property type="entry name" value="PseudoU_synth_RsuA"/>
    <property type="match status" value="1"/>
</dbReference>
<dbReference type="InterPro" id="IPR020094">
    <property type="entry name" value="TruA/RsuA/RluB/E/F_N"/>
</dbReference>
<dbReference type="Pfam" id="PF01479">
    <property type="entry name" value="S4"/>
    <property type="match status" value="1"/>
</dbReference>
<evidence type="ECO:0000259" key="6">
    <source>
        <dbReference type="SMART" id="SM00363"/>
    </source>
</evidence>
<dbReference type="EMBL" id="CP000829">
    <property type="protein sequence ID" value="ACI61406.1"/>
    <property type="molecule type" value="Genomic_DNA"/>
</dbReference>
<dbReference type="GO" id="GO:0000455">
    <property type="term" value="P:enzyme-directed rRNA pseudouridine synthesis"/>
    <property type="evidence" value="ECO:0007669"/>
    <property type="project" value="UniProtKB-ARBA"/>
</dbReference>
<dbReference type="SMART" id="SM00363">
    <property type="entry name" value="S4"/>
    <property type="match status" value="1"/>
</dbReference>
<protein>
    <recommendedName>
        <fullName evidence="5">Pseudouridine synthase</fullName>
        <ecNumber evidence="5">5.4.99.-</ecNumber>
    </recommendedName>
</protein>
<organism evidence="7 8">
    <name type="scientific">Streptococcus pyogenes serotype M49 (strain NZ131)</name>
    <dbReference type="NCBI Taxonomy" id="471876"/>
    <lineage>
        <taxon>Bacteria</taxon>
        <taxon>Bacillati</taxon>
        <taxon>Bacillota</taxon>
        <taxon>Bacilli</taxon>
        <taxon>Lactobacillales</taxon>
        <taxon>Streptococcaceae</taxon>
        <taxon>Streptococcus</taxon>
    </lineage>
</organism>
<dbReference type="InterPro" id="IPR050343">
    <property type="entry name" value="RsuA_PseudoU_synthase"/>
</dbReference>